<keyword evidence="1" id="KW-0472">Membrane</keyword>
<dbReference type="NCBIfam" id="NF010271">
    <property type="entry name" value="PRK13718.1"/>
    <property type="match status" value="1"/>
</dbReference>
<comment type="caution">
    <text evidence="2">The sequence shown here is derived from an EMBL/GenBank/DDBJ whole genome shotgun (WGS) entry which is preliminary data.</text>
</comment>
<accession>A0A2J4RLE2</accession>
<feature type="transmembrane region" description="Helical" evidence="1">
    <location>
        <begin position="12"/>
        <end position="32"/>
    </location>
</feature>
<name>A0A2J4RLE2_9ENTR</name>
<protein>
    <submittedName>
        <fullName evidence="2">Conjugal transfer protein TrbE</fullName>
    </submittedName>
</protein>
<reference evidence="2 3" key="2">
    <citation type="submission" date="2018-01" db="EMBL/GenBank/DDBJ databases">
        <title>Genomic study of Klebsiella pneumoniae.</title>
        <authorList>
            <person name="Yang Y."/>
            <person name="Bicalho R."/>
        </authorList>
    </citation>
    <scope>NUCLEOTIDE SEQUENCE [LARGE SCALE GENOMIC DNA]</scope>
    <source>
        <strain evidence="2 3">A11</strain>
    </source>
</reference>
<sequence>MKVNFHKYPAIDFSLRLVLTLIIISPVVYFSWDAVTGTSGSDYVVSVIFILVTGGIGLVNYLFVSALLGLLQLSLIHI</sequence>
<proteinExistence type="predicted"/>
<dbReference type="Proteomes" id="UP000234505">
    <property type="component" value="Unassembled WGS sequence"/>
</dbReference>
<feature type="transmembrane region" description="Helical" evidence="1">
    <location>
        <begin position="44"/>
        <end position="71"/>
    </location>
</feature>
<keyword evidence="1" id="KW-0812">Transmembrane</keyword>
<dbReference type="Pfam" id="PF11100">
    <property type="entry name" value="TrbE"/>
    <property type="match status" value="1"/>
</dbReference>
<evidence type="ECO:0000313" key="3">
    <source>
        <dbReference type="Proteomes" id="UP000234505"/>
    </source>
</evidence>
<gene>
    <name evidence="2" type="ORF">CWN50_01805</name>
</gene>
<keyword evidence="1" id="KW-1133">Transmembrane helix</keyword>
<organism evidence="2 3">
    <name type="scientific">Klebsiella michiganensis</name>
    <dbReference type="NCBI Taxonomy" id="1134687"/>
    <lineage>
        <taxon>Bacteria</taxon>
        <taxon>Pseudomonadati</taxon>
        <taxon>Pseudomonadota</taxon>
        <taxon>Gammaproteobacteria</taxon>
        <taxon>Enterobacterales</taxon>
        <taxon>Enterobacteriaceae</taxon>
        <taxon>Klebsiella/Raoultella group</taxon>
        <taxon>Klebsiella</taxon>
    </lineage>
</organism>
<evidence type="ECO:0000313" key="2">
    <source>
        <dbReference type="EMBL" id="PLL44157.1"/>
    </source>
</evidence>
<feature type="non-terminal residue" evidence="2">
    <location>
        <position position="78"/>
    </location>
</feature>
<dbReference type="EMBL" id="PIDS01000024">
    <property type="protein sequence ID" value="PLL44157.1"/>
    <property type="molecule type" value="Genomic_DNA"/>
</dbReference>
<evidence type="ECO:0000256" key="1">
    <source>
        <dbReference type="SAM" id="Phobius"/>
    </source>
</evidence>
<dbReference type="InterPro" id="IPR020150">
    <property type="entry name" value="T4SS_TrbE"/>
</dbReference>
<dbReference type="AlphaFoldDB" id="A0A2J4RLE2"/>
<reference evidence="2 3" key="1">
    <citation type="submission" date="2017-11" db="EMBL/GenBank/DDBJ databases">
        <authorList>
            <person name="Han C.G."/>
        </authorList>
    </citation>
    <scope>NUCLEOTIDE SEQUENCE [LARGE SCALE GENOMIC DNA]</scope>
    <source>
        <strain evidence="2 3">A11</strain>
    </source>
</reference>